<dbReference type="AlphaFoldDB" id="A0AAV5GLZ2"/>
<dbReference type="EMBL" id="BQKY01000014">
    <property type="protein sequence ID" value="GJN93601.1"/>
    <property type="molecule type" value="Genomic_DNA"/>
</dbReference>
<feature type="compositionally biased region" description="Low complexity" evidence="1">
    <location>
        <begin position="184"/>
        <end position="196"/>
    </location>
</feature>
<evidence type="ECO:0000313" key="2">
    <source>
        <dbReference type="EMBL" id="GJN93601.1"/>
    </source>
</evidence>
<feature type="compositionally biased region" description="Basic and acidic residues" evidence="1">
    <location>
        <begin position="492"/>
        <end position="505"/>
    </location>
</feature>
<proteinExistence type="predicted"/>
<name>A0AAV5GLZ2_9BASI</name>
<feature type="compositionally biased region" description="Acidic residues" evidence="1">
    <location>
        <begin position="92"/>
        <end position="101"/>
    </location>
</feature>
<evidence type="ECO:0000256" key="1">
    <source>
        <dbReference type="SAM" id="MobiDB-lite"/>
    </source>
</evidence>
<feature type="region of interest" description="Disordered" evidence="1">
    <location>
        <begin position="410"/>
        <end position="505"/>
    </location>
</feature>
<sequence>MGLTEAGRSTWGYNEEDLLDYGVDDLWPPVASTSAAGPTEQPADYAISATPEDTPSGGPQPGTADSQRMDVDVDEVVDLPDETPVQPSPGPNDDDLEEGEIDGVSISLESSSVKSSSAASGTATGSRRSRGQDDFGAINVPRGPKRCNWHDGIKTPRYAPYALQRQTSRSWPNNLSEANATVASGPSRTSWSSSGPHGQIPYPSPPPSGVEFSATQGGRSRAPPVQGHGRANDLYAPTGRIAMRGHGAQVGARHGPMQGGRPNAHGERPPHGPSQASYGPPASFAAPPPLQQQQHRRSMPHSSPQRLPNDSFRHSGPPLGRRASSAYPPASSPPYPPFQPASFPPHAGAPPHASQGSHSFLPVPVSMMPPASPFYPVSMPMSMPFLDPTLAMTAMQMGLGLMQASAAHHQQQMAMAQQQPQQQHQRSFAGNAQAEPSGHAGGKGKGRANPPAPAGPPRPADTVAIPMRVAAKGKKGGAGGPWKKTQQGGQHARREQRQGDDAMQE</sequence>
<organism evidence="2 3">
    <name type="scientific">Rhodotorula paludigena</name>
    <dbReference type="NCBI Taxonomy" id="86838"/>
    <lineage>
        <taxon>Eukaryota</taxon>
        <taxon>Fungi</taxon>
        <taxon>Dikarya</taxon>
        <taxon>Basidiomycota</taxon>
        <taxon>Pucciniomycotina</taxon>
        <taxon>Microbotryomycetes</taxon>
        <taxon>Sporidiobolales</taxon>
        <taxon>Sporidiobolaceae</taxon>
        <taxon>Rhodotorula</taxon>
    </lineage>
</organism>
<comment type="caution">
    <text evidence="2">The sequence shown here is derived from an EMBL/GenBank/DDBJ whole genome shotgun (WGS) entry which is preliminary data.</text>
</comment>
<dbReference type="Proteomes" id="UP001342314">
    <property type="component" value="Unassembled WGS sequence"/>
</dbReference>
<protein>
    <submittedName>
        <fullName evidence="2">Uncharacterized protein</fullName>
    </submittedName>
</protein>
<keyword evidence="3" id="KW-1185">Reference proteome</keyword>
<feature type="compositionally biased region" description="Low complexity" evidence="1">
    <location>
        <begin position="410"/>
        <end position="425"/>
    </location>
</feature>
<accession>A0AAV5GLZ2</accession>
<reference evidence="2 3" key="1">
    <citation type="submission" date="2021-12" db="EMBL/GenBank/DDBJ databases">
        <title>High titer production of polyol ester of fatty acids by Rhodotorula paludigena BS15 towards product separation-free biomass refinery.</title>
        <authorList>
            <person name="Mano J."/>
            <person name="Ono H."/>
            <person name="Tanaka T."/>
            <person name="Naito K."/>
            <person name="Sushida H."/>
            <person name="Ike M."/>
            <person name="Tokuyasu K."/>
            <person name="Kitaoka M."/>
        </authorList>
    </citation>
    <scope>NUCLEOTIDE SEQUENCE [LARGE SCALE GENOMIC DNA]</scope>
    <source>
        <strain evidence="2 3">BS15</strain>
    </source>
</reference>
<feature type="compositionally biased region" description="Pro residues" evidence="1">
    <location>
        <begin position="330"/>
        <end position="343"/>
    </location>
</feature>
<feature type="compositionally biased region" description="Pro residues" evidence="1">
    <location>
        <begin position="450"/>
        <end position="459"/>
    </location>
</feature>
<gene>
    <name evidence="2" type="ORF">Rhopal_006658-T1</name>
</gene>
<feature type="compositionally biased region" description="Low complexity" evidence="1">
    <location>
        <begin position="105"/>
        <end position="126"/>
    </location>
</feature>
<feature type="compositionally biased region" description="Polar residues" evidence="1">
    <location>
        <begin position="164"/>
        <end position="182"/>
    </location>
</feature>
<evidence type="ECO:0000313" key="3">
    <source>
        <dbReference type="Proteomes" id="UP001342314"/>
    </source>
</evidence>
<feature type="region of interest" description="Disordered" evidence="1">
    <location>
        <begin position="24"/>
        <end position="234"/>
    </location>
</feature>
<feature type="compositionally biased region" description="Acidic residues" evidence="1">
    <location>
        <begin position="72"/>
        <end position="81"/>
    </location>
</feature>
<feature type="region of interest" description="Disordered" evidence="1">
    <location>
        <begin position="248"/>
        <end position="356"/>
    </location>
</feature>